<evidence type="ECO:0000256" key="14">
    <source>
        <dbReference type="SAM" id="MobiDB-lite"/>
    </source>
</evidence>
<evidence type="ECO:0000256" key="9">
    <source>
        <dbReference type="ARBA" id="ARBA00023288"/>
    </source>
</evidence>
<keyword evidence="11" id="KW-0624">Polysaccharide degradation</keyword>
<comment type="cofactor">
    <cofactor evidence="1">
        <name>Co(2+)</name>
        <dbReference type="ChEBI" id="CHEBI:48828"/>
    </cofactor>
</comment>
<evidence type="ECO:0000256" key="10">
    <source>
        <dbReference type="ARBA" id="ARBA00023316"/>
    </source>
</evidence>
<dbReference type="GO" id="GO:0006032">
    <property type="term" value="P:chitin catabolic process"/>
    <property type="evidence" value="ECO:0007669"/>
    <property type="project" value="UniProtKB-KW"/>
</dbReference>
<comment type="catalytic activity">
    <reaction evidence="13">
        <text>[(1-&gt;4)-N-acetyl-beta-D-glucosaminyl](n) + n H2O = chitosan + n acetate</text>
        <dbReference type="Rhea" id="RHEA:10464"/>
        <dbReference type="Rhea" id="RHEA-COMP:9593"/>
        <dbReference type="Rhea" id="RHEA-COMP:9597"/>
        <dbReference type="ChEBI" id="CHEBI:15377"/>
        <dbReference type="ChEBI" id="CHEBI:17029"/>
        <dbReference type="ChEBI" id="CHEBI:30089"/>
        <dbReference type="ChEBI" id="CHEBI:57704"/>
        <dbReference type="EC" id="3.5.1.41"/>
    </reaction>
    <physiologicalReaction direction="left-to-right" evidence="13">
        <dbReference type="Rhea" id="RHEA:10465"/>
    </physiologicalReaction>
</comment>
<dbReference type="PANTHER" id="PTHR10587">
    <property type="entry name" value="GLYCOSYL TRANSFERASE-RELATED"/>
    <property type="match status" value="1"/>
</dbReference>
<keyword evidence="8" id="KW-0170">Cobalt</keyword>
<evidence type="ECO:0000313" key="18">
    <source>
        <dbReference type="Proteomes" id="UP000759537"/>
    </source>
</evidence>
<dbReference type="Pfam" id="PF01522">
    <property type="entry name" value="Polysacc_deac_1"/>
    <property type="match status" value="1"/>
</dbReference>
<feature type="compositionally biased region" description="Polar residues" evidence="14">
    <location>
        <begin position="430"/>
        <end position="441"/>
    </location>
</feature>
<comment type="caution">
    <text evidence="17">The sequence shown here is derived from an EMBL/GenBank/DDBJ whole genome shotgun (WGS) entry which is preliminary data.</text>
</comment>
<feature type="region of interest" description="Disordered" evidence="14">
    <location>
        <begin position="413"/>
        <end position="457"/>
    </location>
</feature>
<keyword evidence="3" id="KW-1003">Cell membrane</keyword>
<evidence type="ECO:0000256" key="4">
    <source>
        <dbReference type="ARBA" id="ARBA00022622"/>
    </source>
</evidence>
<dbReference type="GO" id="GO:0005886">
    <property type="term" value="C:plasma membrane"/>
    <property type="evidence" value="ECO:0007669"/>
    <property type="project" value="UniProtKB-SubCell"/>
</dbReference>
<dbReference type="PROSITE" id="PS51677">
    <property type="entry name" value="NODB"/>
    <property type="match status" value="1"/>
</dbReference>
<reference evidence="17" key="2">
    <citation type="journal article" date="2020" name="Nat. Commun.">
        <title>Large-scale genome sequencing of mycorrhizal fungi provides insights into the early evolution of symbiotic traits.</title>
        <authorList>
            <person name="Miyauchi S."/>
            <person name="Kiss E."/>
            <person name="Kuo A."/>
            <person name="Drula E."/>
            <person name="Kohler A."/>
            <person name="Sanchez-Garcia M."/>
            <person name="Morin E."/>
            <person name="Andreopoulos B."/>
            <person name="Barry K.W."/>
            <person name="Bonito G."/>
            <person name="Buee M."/>
            <person name="Carver A."/>
            <person name="Chen C."/>
            <person name="Cichocki N."/>
            <person name="Clum A."/>
            <person name="Culley D."/>
            <person name="Crous P.W."/>
            <person name="Fauchery L."/>
            <person name="Girlanda M."/>
            <person name="Hayes R.D."/>
            <person name="Keri Z."/>
            <person name="LaButti K."/>
            <person name="Lipzen A."/>
            <person name="Lombard V."/>
            <person name="Magnuson J."/>
            <person name="Maillard F."/>
            <person name="Murat C."/>
            <person name="Nolan M."/>
            <person name="Ohm R.A."/>
            <person name="Pangilinan J."/>
            <person name="Pereira M.F."/>
            <person name="Perotto S."/>
            <person name="Peter M."/>
            <person name="Pfister S."/>
            <person name="Riley R."/>
            <person name="Sitrit Y."/>
            <person name="Stielow J.B."/>
            <person name="Szollosi G."/>
            <person name="Zifcakova L."/>
            <person name="Stursova M."/>
            <person name="Spatafora J.W."/>
            <person name="Tedersoo L."/>
            <person name="Vaario L.M."/>
            <person name="Yamada A."/>
            <person name="Yan M."/>
            <person name="Wang P."/>
            <person name="Xu J."/>
            <person name="Bruns T."/>
            <person name="Baldrian P."/>
            <person name="Vilgalys R."/>
            <person name="Dunand C."/>
            <person name="Henrissat B."/>
            <person name="Grigoriev I.V."/>
            <person name="Hibbett D."/>
            <person name="Nagy L.G."/>
            <person name="Martin F.M."/>
        </authorList>
    </citation>
    <scope>NUCLEOTIDE SEQUENCE</scope>
    <source>
        <strain evidence="17">Prilba</strain>
    </source>
</reference>
<dbReference type="PANTHER" id="PTHR10587:SF135">
    <property type="entry name" value="CHITIN DEACETYLASE 3"/>
    <property type="match status" value="1"/>
</dbReference>
<keyword evidence="4" id="KW-0325">Glycoprotein</keyword>
<keyword evidence="18" id="KW-1185">Reference proteome</keyword>
<evidence type="ECO:0000256" key="3">
    <source>
        <dbReference type="ARBA" id="ARBA00022475"/>
    </source>
</evidence>
<keyword evidence="7" id="KW-0119">Carbohydrate metabolism</keyword>
<protein>
    <recommendedName>
        <fullName evidence="12">chitin deacetylase</fullName>
        <ecNumber evidence="12">3.5.1.41</ecNumber>
    </recommendedName>
</protein>
<organism evidence="17 18">
    <name type="scientific">Russula ochroleuca</name>
    <dbReference type="NCBI Taxonomy" id="152965"/>
    <lineage>
        <taxon>Eukaryota</taxon>
        <taxon>Fungi</taxon>
        <taxon>Dikarya</taxon>
        <taxon>Basidiomycota</taxon>
        <taxon>Agaricomycotina</taxon>
        <taxon>Agaricomycetes</taxon>
        <taxon>Russulales</taxon>
        <taxon>Russulaceae</taxon>
        <taxon>Russula</taxon>
    </lineage>
</organism>
<keyword evidence="6 15" id="KW-0472">Membrane</keyword>
<dbReference type="InterPro" id="IPR002509">
    <property type="entry name" value="NODB_dom"/>
</dbReference>
<evidence type="ECO:0000259" key="16">
    <source>
        <dbReference type="PROSITE" id="PS51677"/>
    </source>
</evidence>
<evidence type="ECO:0000313" key="17">
    <source>
        <dbReference type="EMBL" id="KAF8484684.1"/>
    </source>
</evidence>
<keyword evidence="9" id="KW-0449">Lipoprotein</keyword>
<evidence type="ECO:0000256" key="1">
    <source>
        <dbReference type="ARBA" id="ARBA00001941"/>
    </source>
</evidence>
<evidence type="ECO:0000256" key="6">
    <source>
        <dbReference type="ARBA" id="ARBA00023136"/>
    </source>
</evidence>
<keyword evidence="5" id="KW-0146">Chitin degradation</keyword>
<feature type="transmembrane region" description="Helical" evidence="15">
    <location>
        <begin position="460"/>
        <end position="482"/>
    </location>
</feature>
<sequence>MFAFLERVFHHLFAIQTEVQSLKTLLKTLLCPLLSLSFSPFPHLVMLFLCISLFLSGSFTSFFLAASILPARPHELRSDFPATWFHPDNHPILTLFRRHTRNGTNISTDGNGYPPVGSSAWINAYPKASGLGPVNPETMPKVWKDFLETAVKEGKVPNVPQTTLVNGSPTYPNGTDPNSSQVCSAIPKICKIKGDYWDAPIGHVALAFDDGPGLGSAKLYKFLQTKNLKATHFFIGKNILTYPQLFLTAFDILHDDIGVHTYTHPSLSSLSNEQIFAELAFTMQIIHDSTGGRVPRIFRPPFGDTDMRVHSIAKILGLTTIIWNQDTEDWHLASGGMTQAQISSKMRTWLGGPKSPGLVMLEHELSNETAQVFINNYPLIPGSDWDTVSAAQMDGLDTPYQNAKGTTGAVKPAAIVPNENNATSTSTTSPARLSQSTMSWARSSSKSTTRPSKSNKVNGVCRTSALGILGMVAVMTSVVVWLF</sequence>
<dbReference type="GO" id="GO:0004099">
    <property type="term" value="F:chitin deacetylase activity"/>
    <property type="evidence" value="ECO:0007669"/>
    <property type="project" value="UniProtKB-EC"/>
</dbReference>
<dbReference type="OrthoDB" id="407355at2759"/>
<name>A0A9P5N2F2_9AGAM</name>
<evidence type="ECO:0000256" key="7">
    <source>
        <dbReference type="ARBA" id="ARBA00023277"/>
    </source>
</evidence>
<keyword evidence="15" id="KW-0812">Transmembrane</keyword>
<dbReference type="EC" id="3.5.1.41" evidence="12"/>
<dbReference type="SUPFAM" id="SSF88713">
    <property type="entry name" value="Glycoside hydrolase/deacetylase"/>
    <property type="match status" value="1"/>
</dbReference>
<keyword evidence="4" id="KW-0336">GPI-anchor</keyword>
<dbReference type="AlphaFoldDB" id="A0A9P5N2F2"/>
<accession>A0A9P5N2F2</accession>
<evidence type="ECO:0000256" key="5">
    <source>
        <dbReference type="ARBA" id="ARBA00023024"/>
    </source>
</evidence>
<dbReference type="Proteomes" id="UP000759537">
    <property type="component" value="Unassembled WGS sequence"/>
</dbReference>
<dbReference type="GO" id="GO:0000272">
    <property type="term" value="P:polysaccharide catabolic process"/>
    <property type="evidence" value="ECO:0007669"/>
    <property type="project" value="UniProtKB-KW"/>
</dbReference>
<dbReference type="GO" id="GO:0009272">
    <property type="term" value="P:fungal-type cell wall biogenesis"/>
    <property type="evidence" value="ECO:0007669"/>
    <property type="project" value="UniProtKB-ARBA"/>
</dbReference>
<evidence type="ECO:0000256" key="2">
    <source>
        <dbReference type="ARBA" id="ARBA00004609"/>
    </source>
</evidence>
<feature type="transmembrane region" description="Helical" evidence="15">
    <location>
        <begin position="44"/>
        <end position="69"/>
    </location>
</feature>
<evidence type="ECO:0000256" key="15">
    <source>
        <dbReference type="SAM" id="Phobius"/>
    </source>
</evidence>
<evidence type="ECO:0000256" key="8">
    <source>
        <dbReference type="ARBA" id="ARBA00023285"/>
    </source>
</evidence>
<evidence type="ECO:0000256" key="11">
    <source>
        <dbReference type="ARBA" id="ARBA00023326"/>
    </source>
</evidence>
<proteinExistence type="predicted"/>
<dbReference type="GO" id="GO:0071555">
    <property type="term" value="P:cell wall organization"/>
    <property type="evidence" value="ECO:0007669"/>
    <property type="project" value="UniProtKB-KW"/>
</dbReference>
<keyword evidence="15" id="KW-1133">Transmembrane helix</keyword>
<dbReference type="GO" id="GO:0098552">
    <property type="term" value="C:side of membrane"/>
    <property type="evidence" value="ECO:0007669"/>
    <property type="project" value="UniProtKB-KW"/>
</dbReference>
<keyword evidence="10" id="KW-0961">Cell wall biogenesis/degradation</keyword>
<dbReference type="InterPro" id="IPR011330">
    <property type="entry name" value="Glyco_hydro/deAcase_b/a-brl"/>
</dbReference>
<evidence type="ECO:0000256" key="12">
    <source>
        <dbReference type="ARBA" id="ARBA00024056"/>
    </source>
</evidence>
<dbReference type="InterPro" id="IPR050248">
    <property type="entry name" value="Polysacc_deacetylase_ArnD"/>
</dbReference>
<dbReference type="EMBL" id="WHVB01000003">
    <property type="protein sequence ID" value="KAF8484684.1"/>
    <property type="molecule type" value="Genomic_DNA"/>
</dbReference>
<feature type="domain" description="NodB homology" evidence="16">
    <location>
        <begin position="202"/>
        <end position="388"/>
    </location>
</feature>
<comment type="subcellular location">
    <subcellularLocation>
        <location evidence="2">Cell membrane</location>
        <topology evidence="2">Lipid-anchor</topology>
        <topology evidence="2">GPI-anchor</topology>
    </subcellularLocation>
</comment>
<gene>
    <name evidence="17" type="ORF">DFH94DRAFT_715251</name>
</gene>
<reference evidence="17" key="1">
    <citation type="submission" date="2019-10" db="EMBL/GenBank/DDBJ databases">
        <authorList>
            <consortium name="DOE Joint Genome Institute"/>
            <person name="Kuo A."/>
            <person name="Miyauchi S."/>
            <person name="Kiss E."/>
            <person name="Drula E."/>
            <person name="Kohler A."/>
            <person name="Sanchez-Garcia M."/>
            <person name="Andreopoulos B."/>
            <person name="Barry K.W."/>
            <person name="Bonito G."/>
            <person name="Buee M."/>
            <person name="Carver A."/>
            <person name="Chen C."/>
            <person name="Cichocki N."/>
            <person name="Clum A."/>
            <person name="Culley D."/>
            <person name="Crous P.W."/>
            <person name="Fauchery L."/>
            <person name="Girlanda M."/>
            <person name="Hayes R."/>
            <person name="Keri Z."/>
            <person name="LaButti K."/>
            <person name="Lipzen A."/>
            <person name="Lombard V."/>
            <person name="Magnuson J."/>
            <person name="Maillard F."/>
            <person name="Morin E."/>
            <person name="Murat C."/>
            <person name="Nolan M."/>
            <person name="Ohm R."/>
            <person name="Pangilinan J."/>
            <person name="Pereira M."/>
            <person name="Perotto S."/>
            <person name="Peter M."/>
            <person name="Riley R."/>
            <person name="Sitrit Y."/>
            <person name="Stielow B."/>
            <person name="Szollosi G."/>
            <person name="Zifcakova L."/>
            <person name="Stursova M."/>
            <person name="Spatafora J.W."/>
            <person name="Tedersoo L."/>
            <person name="Vaario L.-M."/>
            <person name="Yamada A."/>
            <person name="Yan M."/>
            <person name="Wang P."/>
            <person name="Xu J."/>
            <person name="Bruns T."/>
            <person name="Baldrian P."/>
            <person name="Vilgalys R."/>
            <person name="Henrissat B."/>
            <person name="Grigoriev I.V."/>
            <person name="Hibbett D."/>
            <person name="Nagy L.G."/>
            <person name="Martin F.M."/>
        </authorList>
    </citation>
    <scope>NUCLEOTIDE SEQUENCE</scope>
    <source>
        <strain evidence="17">Prilba</strain>
    </source>
</reference>
<feature type="compositionally biased region" description="Low complexity" evidence="14">
    <location>
        <begin position="442"/>
        <end position="454"/>
    </location>
</feature>
<evidence type="ECO:0000256" key="13">
    <source>
        <dbReference type="ARBA" id="ARBA00048494"/>
    </source>
</evidence>
<dbReference type="Gene3D" id="3.20.20.370">
    <property type="entry name" value="Glycoside hydrolase/deacetylase"/>
    <property type="match status" value="1"/>
</dbReference>